<dbReference type="InterPro" id="IPR052901">
    <property type="entry name" value="Bact_TGase-like"/>
</dbReference>
<name>A0A1G9YML2_9FIRM</name>
<evidence type="ECO:0000259" key="3">
    <source>
        <dbReference type="SMART" id="SM00460"/>
    </source>
</evidence>
<dbReference type="PROSITE" id="PS51257">
    <property type="entry name" value="PROKAR_LIPOPROTEIN"/>
    <property type="match status" value="1"/>
</dbReference>
<feature type="transmembrane region" description="Helical" evidence="2">
    <location>
        <begin position="198"/>
        <end position="219"/>
    </location>
</feature>
<dbReference type="SUPFAM" id="SSF54001">
    <property type="entry name" value="Cysteine proteinases"/>
    <property type="match status" value="1"/>
</dbReference>
<evidence type="ECO:0000256" key="2">
    <source>
        <dbReference type="SAM" id="Phobius"/>
    </source>
</evidence>
<dbReference type="InterPro" id="IPR038765">
    <property type="entry name" value="Papain-like_cys_pep_sf"/>
</dbReference>
<feature type="transmembrane region" description="Helical" evidence="2">
    <location>
        <begin position="147"/>
        <end position="163"/>
    </location>
</feature>
<feature type="transmembrane region" description="Helical" evidence="2">
    <location>
        <begin position="123"/>
        <end position="140"/>
    </location>
</feature>
<dbReference type="InterPro" id="IPR002931">
    <property type="entry name" value="Transglutaminase-like"/>
</dbReference>
<feature type="region of interest" description="Disordered" evidence="1">
    <location>
        <begin position="601"/>
        <end position="646"/>
    </location>
</feature>
<reference evidence="4 5" key="1">
    <citation type="submission" date="2016-10" db="EMBL/GenBank/DDBJ databases">
        <authorList>
            <person name="de Groot N.N."/>
        </authorList>
    </citation>
    <scope>NUCLEOTIDE SEQUENCE [LARGE SCALE GENOMIC DNA]</scope>
    <source>
        <strain evidence="4 5">DSM 16981</strain>
    </source>
</reference>
<accession>A0A1G9YML2</accession>
<organism evidence="4 5">
    <name type="scientific">Megasphaera paucivorans</name>
    <dbReference type="NCBI Taxonomy" id="349095"/>
    <lineage>
        <taxon>Bacteria</taxon>
        <taxon>Bacillati</taxon>
        <taxon>Bacillota</taxon>
        <taxon>Negativicutes</taxon>
        <taxon>Veillonellales</taxon>
        <taxon>Veillonellaceae</taxon>
        <taxon>Megasphaera</taxon>
    </lineage>
</organism>
<feature type="transmembrane region" description="Helical" evidence="2">
    <location>
        <begin position="660"/>
        <end position="678"/>
    </location>
</feature>
<evidence type="ECO:0000313" key="4">
    <source>
        <dbReference type="EMBL" id="SDN10418.1"/>
    </source>
</evidence>
<feature type="transmembrane region" description="Helical" evidence="2">
    <location>
        <begin position="169"/>
        <end position="186"/>
    </location>
</feature>
<keyword evidence="2" id="KW-0812">Transmembrane</keyword>
<gene>
    <name evidence="4" type="ORF">SAMN05660299_02114</name>
</gene>
<dbReference type="EMBL" id="FNHQ01000024">
    <property type="protein sequence ID" value="SDN10418.1"/>
    <property type="molecule type" value="Genomic_DNA"/>
</dbReference>
<proteinExistence type="predicted"/>
<evidence type="ECO:0000313" key="5">
    <source>
        <dbReference type="Proteomes" id="UP000199309"/>
    </source>
</evidence>
<feature type="transmembrane region" description="Helical" evidence="2">
    <location>
        <begin position="63"/>
        <end position="81"/>
    </location>
</feature>
<feature type="transmembrane region" description="Helical" evidence="2">
    <location>
        <begin position="12"/>
        <end position="31"/>
    </location>
</feature>
<keyword evidence="2" id="KW-0472">Membrane</keyword>
<dbReference type="STRING" id="349095.SAMN05660299_02114"/>
<keyword evidence="2" id="KW-1133">Transmembrane helix</keyword>
<dbReference type="AlphaFoldDB" id="A0A1G9YML2"/>
<dbReference type="Pfam" id="PF01841">
    <property type="entry name" value="Transglut_core"/>
    <property type="match status" value="1"/>
</dbReference>
<dbReference type="RefSeq" id="WP_176762955.1">
    <property type="nucleotide sequence ID" value="NZ_FNHQ01000024.1"/>
</dbReference>
<dbReference type="Gene3D" id="3.10.620.30">
    <property type="match status" value="1"/>
</dbReference>
<sequence length="801" mass="91990">MKYINLYGNTIGRVLVLNLGVLAVLSCMLSYSTCTIYAGEIAFSLSVCTFLYVLSCSGSVTRLLGYSITAGIAFCFIYKYSDMFYPSLLYMANSFIEVLKRPYHLQLLTLPLPHTSYAVNQEPMLLLLIFILAAVFHVLIKNRAGCLIILLITIPGCFFGLYFNVLPNSHSLMSMAAFWLAVLIFLDKQFEKKAGFRAILAIAILFFSAGILQCVIPKANYVHPQFMKYIPQSLQNFLDTWLSPGGRATSLDDIRHGIQGHGHLGDMDTLTQTGRSIMHVQTSLHVDSCLYLRNYSGAVYNDNSWNDLPDTVYRQYNRLFNAYSPGAWYDQSVIMFESLDQDIRGQKELMSYLESGMSYSDMFSSRLFKIDHLFREQNQYFFPYNLDISSSGFKYDKAAKEEGLKVYQATAYDMPPRFDTIHSFIQEYGQYNKNISSYGYIENMYRNFVYTYYLQVPKGILGRFSKDFPIIQVQTEEERQQFITDLQQYFQNHYTYTRSPGRVPKGKDFVSYFLNESHAGYCTYFASAATLILRQAGIPARYVVGYAIPKQAVEAGSVMASDDGQPIHAFTVTDKQAHAWVEIYEDGWGWRPVDFTPGFMPKSTAGTGVQNHRKLQNNTNPDHTAQNHTDNRDKKSIPPVDTNKSPAEHKVFAVPQSHSSYLAFIAGILSIGGGAFLWRKYCSQRRQRLFAGDITAENQKDRMARLYAYMEKLAAYCGKERPEEMDYLCYAEYLQQNERCWNEVAIKTFIMIALKARFDTPETLREEEIMTALCIIQQMRQCLYHVLARRQRLIFTYFYRL</sequence>
<feature type="compositionally biased region" description="Polar residues" evidence="1">
    <location>
        <begin position="604"/>
        <end position="628"/>
    </location>
</feature>
<dbReference type="Proteomes" id="UP000199309">
    <property type="component" value="Unassembled WGS sequence"/>
</dbReference>
<dbReference type="PANTHER" id="PTHR42736:SF1">
    <property type="entry name" value="PROTEIN-GLUTAMINE GAMMA-GLUTAMYLTRANSFERASE"/>
    <property type="match status" value="1"/>
</dbReference>
<keyword evidence="5" id="KW-1185">Reference proteome</keyword>
<feature type="domain" description="Transglutaminase-like" evidence="3">
    <location>
        <begin position="514"/>
        <end position="597"/>
    </location>
</feature>
<dbReference type="PANTHER" id="PTHR42736">
    <property type="entry name" value="PROTEIN-GLUTAMINE GAMMA-GLUTAMYLTRANSFERASE"/>
    <property type="match status" value="1"/>
</dbReference>
<protein>
    <submittedName>
        <fullName evidence="4">Transglutaminase-like superfamily protein</fullName>
    </submittedName>
</protein>
<dbReference type="SMART" id="SM00460">
    <property type="entry name" value="TGc"/>
    <property type="match status" value="1"/>
</dbReference>
<evidence type="ECO:0000256" key="1">
    <source>
        <dbReference type="SAM" id="MobiDB-lite"/>
    </source>
</evidence>
<feature type="transmembrane region" description="Helical" evidence="2">
    <location>
        <begin position="37"/>
        <end position="56"/>
    </location>
</feature>